<dbReference type="Proteomes" id="UP000507470">
    <property type="component" value="Unassembled WGS sequence"/>
</dbReference>
<keyword evidence="2" id="KW-1185">Reference proteome</keyword>
<evidence type="ECO:0000313" key="1">
    <source>
        <dbReference type="EMBL" id="CAC5402897.1"/>
    </source>
</evidence>
<accession>A0A6J8D5F0</accession>
<gene>
    <name evidence="1" type="ORF">MCOR_36828</name>
</gene>
<proteinExistence type="predicted"/>
<protein>
    <submittedName>
        <fullName evidence="1">Uncharacterized protein</fullName>
    </submittedName>
</protein>
<dbReference type="AlphaFoldDB" id="A0A6J8D5F0"/>
<organism evidence="1 2">
    <name type="scientific">Mytilus coruscus</name>
    <name type="common">Sea mussel</name>
    <dbReference type="NCBI Taxonomy" id="42192"/>
    <lineage>
        <taxon>Eukaryota</taxon>
        <taxon>Metazoa</taxon>
        <taxon>Spiralia</taxon>
        <taxon>Lophotrochozoa</taxon>
        <taxon>Mollusca</taxon>
        <taxon>Bivalvia</taxon>
        <taxon>Autobranchia</taxon>
        <taxon>Pteriomorphia</taxon>
        <taxon>Mytilida</taxon>
        <taxon>Mytiloidea</taxon>
        <taxon>Mytilidae</taxon>
        <taxon>Mytilinae</taxon>
        <taxon>Mytilus</taxon>
    </lineage>
</organism>
<dbReference type="OrthoDB" id="10521809at2759"/>
<name>A0A6J8D5F0_MYTCO</name>
<sequence length="261" mass="30004">MFRNCKFNTSKKSKKATVQAVSNIQSVKVEKTPALRELQILPSTLKKFDMAIGGYVYERVLDLDKRMKDIISTCNAKMKSEYKDCAMCLNKCSFHKTLTSISSSRVRRGRVSFRGPRFGRGWGKKRDVQKAVRDMKCPCIMCDTFQKMVSDTERIKRVCGSSFFSKKGKLIKERNDAFNVYKFTTNNQFVNKIFVDLRSLKRIKNEFYLTNSIIMFSTPNGSKLSVKMTQGMPWYGLTPVNTIEIARLEGPNIFALLKKNL</sequence>
<evidence type="ECO:0000313" key="2">
    <source>
        <dbReference type="Proteomes" id="UP000507470"/>
    </source>
</evidence>
<reference evidence="1 2" key="1">
    <citation type="submission" date="2020-06" db="EMBL/GenBank/DDBJ databases">
        <authorList>
            <person name="Li R."/>
            <person name="Bekaert M."/>
        </authorList>
    </citation>
    <scope>NUCLEOTIDE SEQUENCE [LARGE SCALE GENOMIC DNA]</scope>
    <source>
        <strain evidence="2">wild</strain>
    </source>
</reference>
<dbReference type="EMBL" id="CACVKT020006655">
    <property type="protein sequence ID" value="CAC5402897.1"/>
    <property type="molecule type" value="Genomic_DNA"/>
</dbReference>